<evidence type="ECO:0000313" key="3">
    <source>
        <dbReference type="Proteomes" id="UP000019149"/>
    </source>
</evidence>
<protein>
    <submittedName>
        <fullName evidence="2">Uncharacterized protein</fullName>
    </submittedName>
</protein>
<dbReference type="CTD" id="36338815"/>
<gene>
    <name evidence="2" type="ORF">EGR_03100</name>
</gene>
<keyword evidence="1" id="KW-1133">Transmembrane helix</keyword>
<name>W6V6P9_ECHGR</name>
<dbReference type="EMBL" id="APAU02000015">
    <property type="protein sequence ID" value="EUB62079.1"/>
    <property type="molecule type" value="Genomic_DNA"/>
</dbReference>
<proteinExistence type="predicted"/>
<feature type="transmembrane region" description="Helical" evidence="1">
    <location>
        <begin position="45"/>
        <end position="66"/>
    </location>
</feature>
<keyword evidence="1" id="KW-0472">Membrane</keyword>
<dbReference type="Proteomes" id="UP000019149">
    <property type="component" value="Unassembled WGS sequence"/>
</dbReference>
<sequence>MRGYLICPFTMFTSSDNGQNYNHRKRHVLFLLGQNSNQASCHLRLLIFLLISIVILMMALLITINIKRLVDIKSGHLNSKNGANFDSF</sequence>
<keyword evidence="3" id="KW-1185">Reference proteome</keyword>
<keyword evidence="1" id="KW-0812">Transmembrane</keyword>
<dbReference type="AlphaFoldDB" id="W6V6P9"/>
<organism evidence="2 3">
    <name type="scientific">Echinococcus granulosus</name>
    <name type="common">Hydatid tapeworm</name>
    <dbReference type="NCBI Taxonomy" id="6210"/>
    <lineage>
        <taxon>Eukaryota</taxon>
        <taxon>Metazoa</taxon>
        <taxon>Spiralia</taxon>
        <taxon>Lophotrochozoa</taxon>
        <taxon>Platyhelminthes</taxon>
        <taxon>Cestoda</taxon>
        <taxon>Eucestoda</taxon>
        <taxon>Cyclophyllidea</taxon>
        <taxon>Taeniidae</taxon>
        <taxon>Echinococcus</taxon>
        <taxon>Echinococcus granulosus group</taxon>
    </lineage>
</organism>
<dbReference type="KEGG" id="egl:EGR_03100"/>
<evidence type="ECO:0000313" key="2">
    <source>
        <dbReference type="EMBL" id="EUB62079.1"/>
    </source>
</evidence>
<dbReference type="RefSeq" id="XP_024353275.1">
    <property type="nucleotide sequence ID" value="XM_024492349.1"/>
</dbReference>
<evidence type="ECO:0000256" key="1">
    <source>
        <dbReference type="SAM" id="Phobius"/>
    </source>
</evidence>
<dbReference type="GeneID" id="36338815"/>
<comment type="caution">
    <text evidence="2">The sequence shown here is derived from an EMBL/GenBank/DDBJ whole genome shotgun (WGS) entry which is preliminary data.</text>
</comment>
<accession>W6V6P9</accession>
<reference evidence="2 3" key="1">
    <citation type="journal article" date="2013" name="Nat. Genet.">
        <title>The genome of the hydatid tapeworm Echinococcus granulosus.</title>
        <authorList>
            <person name="Zheng H."/>
            <person name="Zhang W."/>
            <person name="Zhang L."/>
            <person name="Zhang Z."/>
            <person name="Li J."/>
            <person name="Lu G."/>
            <person name="Zhu Y."/>
            <person name="Wang Y."/>
            <person name="Huang Y."/>
            <person name="Liu J."/>
            <person name="Kang H."/>
            <person name="Chen J."/>
            <person name="Wang L."/>
            <person name="Chen A."/>
            <person name="Yu S."/>
            <person name="Gao Z."/>
            <person name="Jin L."/>
            <person name="Gu W."/>
            <person name="Wang Z."/>
            <person name="Zhao L."/>
            <person name="Shi B."/>
            <person name="Wen H."/>
            <person name="Lin R."/>
            <person name="Jones M.K."/>
            <person name="Brejova B."/>
            <person name="Vinar T."/>
            <person name="Zhao G."/>
            <person name="McManus D.P."/>
            <person name="Chen Z."/>
            <person name="Zhou Y."/>
            <person name="Wang S."/>
        </authorList>
    </citation>
    <scope>NUCLEOTIDE SEQUENCE [LARGE SCALE GENOMIC DNA]</scope>
</reference>